<dbReference type="Proteomes" id="UP000184356">
    <property type="component" value="Unassembled WGS sequence"/>
</dbReference>
<dbReference type="AlphaFoldDB" id="A0A1L9SXH4"/>
<evidence type="ECO:0000259" key="1">
    <source>
        <dbReference type="Pfam" id="PF14214"/>
    </source>
</evidence>
<feature type="non-terminal residue" evidence="2">
    <location>
        <position position="1"/>
    </location>
</feature>
<reference evidence="3" key="1">
    <citation type="journal article" date="2017" name="Genome Biol.">
        <title>Comparative genomics reveals high biological diversity and specific adaptations in the industrially and medically important fungal genus Aspergillus.</title>
        <authorList>
            <person name="de Vries R.P."/>
            <person name="Riley R."/>
            <person name="Wiebenga A."/>
            <person name="Aguilar-Osorio G."/>
            <person name="Amillis S."/>
            <person name="Uchima C.A."/>
            <person name="Anderluh G."/>
            <person name="Asadollahi M."/>
            <person name="Askin M."/>
            <person name="Barry K."/>
            <person name="Battaglia E."/>
            <person name="Bayram O."/>
            <person name="Benocci T."/>
            <person name="Braus-Stromeyer S.A."/>
            <person name="Caldana C."/>
            <person name="Canovas D."/>
            <person name="Cerqueira G.C."/>
            <person name="Chen F."/>
            <person name="Chen W."/>
            <person name="Choi C."/>
            <person name="Clum A."/>
            <person name="Dos Santos R.A."/>
            <person name="Damasio A.R."/>
            <person name="Diallinas G."/>
            <person name="Emri T."/>
            <person name="Fekete E."/>
            <person name="Flipphi M."/>
            <person name="Freyberg S."/>
            <person name="Gallo A."/>
            <person name="Gournas C."/>
            <person name="Habgood R."/>
            <person name="Hainaut M."/>
            <person name="Harispe M.L."/>
            <person name="Henrissat B."/>
            <person name="Hilden K.S."/>
            <person name="Hope R."/>
            <person name="Hossain A."/>
            <person name="Karabika E."/>
            <person name="Karaffa L."/>
            <person name="Karanyi Z."/>
            <person name="Krasevec N."/>
            <person name="Kuo A."/>
            <person name="Kusch H."/>
            <person name="LaButti K."/>
            <person name="Lagendijk E.L."/>
            <person name="Lapidus A."/>
            <person name="Levasseur A."/>
            <person name="Lindquist E."/>
            <person name="Lipzen A."/>
            <person name="Logrieco A.F."/>
            <person name="MacCabe A."/>
            <person name="Maekelae M.R."/>
            <person name="Malavazi I."/>
            <person name="Melin P."/>
            <person name="Meyer V."/>
            <person name="Mielnichuk N."/>
            <person name="Miskei M."/>
            <person name="Molnar A.P."/>
            <person name="Mule G."/>
            <person name="Ngan C.Y."/>
            <person name="Orejas M."/>
            <person name="Orosz E."/>
            <person name="Ouedraogo J.P."/>
            <person name="Overkamp K.M."/>
            <person name="Park H.-S."/>
            <person name="Perrone G."/>
            <person name="Piumi F."/>
            <person name="Punt P.J."/>
            <person name="Ram A.F."/>
            <person name="Ramon A."/>
            <person name="Rauscher S."/>
            <person name="Record E."/>
            <person name="Riano-Pachon D.M."/>
            <person name="Robert V."/>
            <person name="Roehrig J."/>
            <person name="Ruller R."/>
            <person name="Salamov A."/>
            <person name="Salih N.S."/>
            <person name="Samson R.A."/>
            <person name="Sandor E."/>
            <person name="Sanguinetti M."/>
            <person name="Schuetze T."/>
            <person name="Sepcic K."/>
            <person name="Shelest E."/>
            <person name="Sherlock G."/>
            <person name="Sophianopoulou V."/>
            <person name="Squina F.M."/>
            <person name="Sun H."/>
            <person name="Susca A."/>
            <person name="Todd R.B."/>
            <person name="Tsang A."/>
            <person name="Unkles S.E."/>
            <person name="van de Wiele N."/>
            <person name="van Rossen-Uffink D."/>
            <person name="Oliveira J.V."/>
            <person name="Vesth T.C."/>
            <person name="Visser J."/>
            <person name="Yu J.-H."/>
            <person name="Zhou M."/>
            <person name="Andersen M.R."/>
            <person name="Archer D.B."/>
            <person name="Baker S.E."/>
            <person name="Benoit I."/>
            <person name="Brakhage A.A."/>
            <person name="Braus G.H."/>
            <person name="Fischer R."/>
            <person name="Frisvad J.C."/>
            <person name="Goldman G.H."/>
            <person name="Houbraken J."/>
            <person name="Oakley B."/>
            <person name="Pocsi I."/>
            <person name="Scazzocchio C."/>
            <person name="Seiboth B."/>
            <person name="vanKuyk P.A."/>
            <person name="Wortman J."/>
            <person name="Dyer P.S."/>
            <person name="Grigoriev I.V."/>
        </authorList>
    </citation>
    <scope>NUCLEOTIDE SEQUENCE [LARGE SCALE GENOMIC DNA]</scope>
    <source>
        <strain evidence="3">CBS 593.65</strain>
    </source>
</reference>
<dbReference type="Pfam" id="PF14214">
    <property type="entry name" value="Helitron_like_N"/>
    <property type="match status" value="1"/>
</dbReference>
<dbReference type="VEuPathDB" id="FungiDB:ASPSYDRAFT_165466"/>
<dbReference type="InterPro" id="IPR025476">
    <property type="entry name" value="Helitron_helicase-like"/>
</dbReference>
<dbReference type="EMBL" id="KV878615">
    <property type="protein sequence ID" value="OJJ51894.1"/>
    <property type="molecule type" value="Genomic_DNA"/>
</dbReference>
<dbReference type="GeneID" id="63759430"/>
<protein>
    <recommendedName>
        <fullName evidence="1">Helitron helicase-like domain-containing protein</fullName>
    </recommendedName>
</protein>
<evidence type="ECO:0000313" key="2">
    <source>
        <dbReference type="EMBL" id="OJJ51894.1"/>
    </source>
</evidence>
<evidence type="ECO:0000313" key="3">
    <source>
        <dbReference type="Proteomes" id="UP000184356"/>
    </source>
</evidence>
<organism evidence="2 3">
    <name type="scientific">Aspergillus sydowii CBS 593.65</name>
    <dbReference type="NCBI Taxonomy" id="1036612"/>
    <lineage>
        <taxon>Eukaryota</taxon>
        <taxon>Fungi</taxon>
        <taxon>Dikarya</taxon>
        <taxon>Ascomycota</taxon>
        <taxon>Pezizomycotina</taxon>
        <taxon>Eurotiomycetes</taxon>
        <taxon>Eurotiomycetidae</taxon>
        <taxon>Eurotiales</taxon>
        <taxon>Aspergillaceae</taxon>
        <taxon>Aspergillus</taxon>
        <taxon>Aspergillus subgen. Nidulantes</taxon>
    </lineage>
</organism>
<feature type="domain" description="Helitron helicase-like" evidence="1">
    <location>
        <begin position="4"/>
        <end position="98"/>
    </location>
</feature>
<sequence>SIDDPLIRRLLKNITSIGIHVPGSFYQKLQMRGEIRGSLVREGMPAFWLTVNPSDLQNPLVLTLAGVPLSDSMSTLTSDFRRNIVTSDPVAVARFFHCT</sequence>
<accession>A0A1L9SXH4</accession>
<keyword evidence="3" id="KW-1185">Reference proteome</keyword>
<gene>
    <name evidence="2" type="ORF">ASPSYDRAFT_165466</name>
</gene>
<name>A0A1L9SXH4_9EURO</name>
<dbReference type="OrthoDB" id="432234at2759"/>
<proteinExistence type="predicted"/>
<dbReference type="RefSeq" id="XP_040695700.1">
    <property type="nucleotide sequence ID" value="XM_040843357.1"/>
</dbReference>